<gene>
    <name evidence="4" type="ORF">SAMN02983003_0451</name>
</gene>
<sequence>MIFDFMRKRRNSDAVYAVYRAIVAQSRRPQFYAEWGVPDTVTGRFDMISLHLALLFKRCARESDASREFSQEVFDLFFKDMDRSLREMGAGDLAVPKKVKTMSSIFFGLVDKVTRAIDANDADQLAEVLSRNILGGEGAAGALPMAHYVIDQHRRLSQQPVETILSGQIDFEGEPA</sequence>
<dbReference type="InterPro" id="IPR014569">
    <property type="entry name" value="Ubq_cyt-c_CBP3-rel"/>
</dbReference>
<dbReference type="Pfam" id="PF03981">
    <property type="entry name" value="Ubiq_cyt_C_chap"/>
    <property type="match status" value="1"/>
</dbReference>
<reference evidence="4 5" key="1">
    <citation type="submission" date="2016-11" db="EMBL/GenBank/DDBJ databases">
        <authorList>
            <person name="Jaros S."/>
            <person name="Januszkiewicz K."/>
            <person name="Wedrychowicz H."/>
        </authorList>
    </citation>
    <scope>NUCLEOTIDE SEQUENCE [LARGE SCALE GENOMIC DNA]</scope>
    <source>
        <strain evidence="4 5">ATCC 23634</strain>
    </source>
</reference>
<protein>
    <submittedName>
        <fullName evidence="4">Cytochrome b pre-mRNA-processing protein 3</fullName>
    </submittedName>
</protein>
<feature type="domain" description="Ubiquinol-cytochrome c chaperone" evidence="3">
    <location>
        <begin position="34"/>
        <end position="171"/>
    </location>
</feature>
<accession>A0A1K2HUS5</accession>
<comment type="similarity">
    <text evidence="2">Belongs to the UPF0174 family.</text>
</comment>
<evidence type="ECO:0000256" key="2">
    <source>
        <dbReference type="ARBA" id="ARBA00006436"/>
    </source>
</evidence>
<dbReference type="EMBL" id="FPKU01000001">
    <property type="protein sequence ID" value="SFZ81353.1"/>
    <property type="molecule type" value="Genomic_DNA"/>
</dbReference>
<dbReference type="PIRSF" id="PIRSF032079">
    <property type="entry name" value="UCP032079"/>
    <property type="match status" value="1"/>
</dbReference>
<dbReference type="InterPro" id="IPR007129">
    <property type="entry name" value="Ubiqinol_cyt_c_chaperone_CPB3"/>
</dbReference>
<evidence type="ECO:0000256" key="1">
    <source>
        <dbReference type="ARBA" id="ARBA00006407"/>
    </source>
</evidence>
<dbReference type="PANTHER" id="PTHR12184">
    <property type="entry name" value="UBIQUINOL-CYTOCHROME C REDUCTASE COMPLEX ASSEMBLY FACTOR 1 FAMILY MEMBER"/>
    <property type="match status" value="1"/>
</dbReference>
<name>A0A1K2HUS5_9HYPH</name>
<dbReference type="InterPro" id="IPR021150">
    <property type="entry name" value="Ubiq_cyt_c_chap"/>
</dbReference>
<proteinExistence type="inferred from homology"/>
<dbReference type="RefSeq" id="WP_084603194.1">
    <property type="nucleotide sequence ID" value="NZ_FPKU01000001.1"/>
</dbReference>
<evidence type="ECO:0000259" key="3">
    <source>
        <dbReference type="Pfam" id="PF03981"/>
    </source>
</evidence>
<comment type="similarity">
    <text evidence="1">Belongs to the CBP3 family.</text>
</comment>
<dbReference type="STRING" id="665118.SAMN02983003_0451"/>
<dbReference type="PANTHER" id="PTHR12184:SF1">
    <property type="entry name" value="UBIQUINOL-CYTOCHROME-C REDUCTASE COMPLEX ASSEMBLY FACTOR 1"/>
    <property type="match status" value="1"/>
</dbReference>
<dbReference type="AlphaFoldDB" id="A0A1K2HUS5"/>
<organism evidence="4 5">
    <name type="scientific">Devosia enhydra</name>
    <dbReference type="NCBI Taxonomy" id="665118"/>
    <lineage>
        <taxon>Bacteria</taxon>
        <taxon>Pseudomonadati</taxon>
        <taxon>Pseudomonadota</taxon>
        <taxon>Alphaproteobacteria</taxon>
        <taxon>Hyphomicrobiales</taxon>
        <taxon>Devosiaceae</taxon>
        <taxon>Devosia</taxon>
    </lineage>
</organism>
<evidence type="ECO:0000313" key="4">
    <source>
        <dbReference type="EMBL" id="SFZ81353.1"/>
    </source>
</evidence>
<keyword evidence="5" id="KW-1185">Reference proteome</keyword>
<evidence type="ECO:0000313" key="5">
    <source>
        <dbReference type="Proteomes" id="UP000183447"/>
    </source>
</evidence>
<dbReference type="OrthoDB" id="7158889at2"/>
<dbReference type="Proteomes" id="UP000183447">
    <property type="component" value="Unassembled WGS sequence"/>
</dbReference>